<dbReference type="InterPro" id="IPR036691">
    <property type="entry name" value="Endo/exonu/phosph_ase_sf"/>
</dbReference>
<feature type="region of interest" description="Disordered" evidence="1">
    <location>
        <begin position="86"/>
        <end position="114"/>
    </location>
</feature>
<dbReference type="SUPFAM" id="SSF56219">
    <property type="entry name" value="DNase I-like"/>
    <property type="match status" value="1"/>
</dbReference>
<dbReference type="Gene3D" id="3.30.70.330">
    <property type="match status" value="1"/>
</dbReference>
<feature type="non-terminal residue" evidence="3">
    <location>
        <position position="606"/>
    </location>
</feature>
<feature type="domain" description="Endonuclease/exonuclease/phosphatase" evidence="2">
    <location>
        <begin position="240"/>
        <end position="344"/>
    </location>
</feature>
<accession>A0ABQ5C5P6</accession>
<keyword evidence="3" id="KW-0695">RNA-directed DNA polymerase</keyword>
<name>A0ABQ5C5P6_9ASTR</name>
<evidence type="ECO:0000313" key="3">
    <source>
        <dbReference type="EMBL" id="GJT21953.1"/>
    </source>
</evidence>
<dbReference type="SUPFAM" id="SSF54928">
    <property type="entry name" value="RNA-binding domain, RBD"/>
    <property type="match status" value="1"/>
</dbReference>
<dbReference type="InterPro" id="IPR035979">
    <property type="entry name" value="RBD_domain_sf"/>
</dbReference>
<keyword evidence="4" id="KW-1185">Reference proteome</keyword>
<dbReference type="PANTHER" id="PTHR33710">
    <property type="entry name" value="BNAC02G09200D PROTEIN"/>
    <property type="match status" value="1"/>
</dbReference>
<organism evidence="3 4">
    <name type="scientific">Tanacetum coccineum</name>
    <dbReference type="NCBI Taxonomy" id="301880"/>
    <lineage>
        <taxon>Eukaryota</taxon>
        <taxon>Viridiplantae</taxon>
        <taxon>Streptophyta</taxon>
        <taxon>Embryophyta</taxon>
        <taxon>Tracheophyta</taxon>
        <taxon>Spermatophyta</taxon>
        <taxon>Magnoliopsida</taxon>
        <taxon>eudicotyledons</taxon>
        <taxon>Gunneridae</taxon>
        <taxon>Pentapetalae</taxon>
        <taxon>asterids</taxon>
        <taxon>campanulids</taxon>
        <taxon>Asterales</taxon>
        <taxon>Asteraceae</taxon>
        <taxon>Asteroideae</taxon>
        <taxon>Anthemideae</taxon>
        <taxon>Anthemidinae</taxon>
        <taxon>Tanacetum</taxon>
    </lineage>
</organism>
<evidence type="ECO:0000256" key="1">
    <source>
        <dbReference type="SAM" id="MobiDB-lite"/>
    </source>
</evidence>
<dbReference type="PANTHER" id="PTHR33710:SF64">
    <property type="entry name" value="ENDONUCLEASE_EXONUCLEASE_PHOSPHATASE DOMAIN-CONTAINING PROTEIN"/>
    <property type="match status" value="1"/>
</dbReference>
<sequence>MGGYQMRPIDSNEDYTRKISHSVYVTNFPDSVSSRDLWRECNAYGTVVDVFIPSKKSQTGQEHSKDPFGLYDLLFKKNIDAEKCAMSPSLSHPPGYTPVESQNINVQDKGKNNGDSVKVPSPLIDDLIPNSPQVVQEEHLNGSSGHSVGTNGGSVLGVLEEVIRVGQAMGYSMEGCEKDVEAIIGNSGGILCIWEASMFKKEHVSISDNFVAIYGTWLPSNVKIIFINIYAPQQPALKRILWDYISLLLSRWNGEAILMGDFNEVRYSDERRGSWFNQASARVFNHFISSSGLVDIKLEGFSFTWSHPSATKMSKLDRFLVTDGVVSLFPSISALCLDRHLSDHRPILLRDTPTDFGPIPFRFFHSWFKYEGFDEMVEQTWRSFSHSDRNGMIRFKKKLQDLKAIIRQWIKDKRTQMNDCKRVIKDGLCEIDKKLDQGLVSDSLLAMRSDLNRQLDAIKSKEDADSFQKSKVRWAIEGDENSKFFHGIINKKRSQLAIRGVFVDGVWQTDPCVIKGVFRNYFEARFKKPTSYGLKINFTFPKKLVQDQADDLERAVTRDEIRKAVWNCGDNKSPGPDGFSFEFFKKYWSFVGSDLYEAVEQFFTNG</sequence>
<keyword evidence="3" id="KW-0808">Transferase</keyword>
<evidence type="ECO:0000313" key="4">
    <source>
        <dbReference type="Proteomes" id="UP001151760"/>
    </source>
</evidence>
<keyword evidence="3" id="KW-0548">Nucleotidyltransferase</keyword>
<dbReference type="GO" id="GO:0003964">
    <property type="term" value="F:RNA-directed DNA polymerase activity"/>
    <property type="evidence" value="ECO:0007669"/>
    <property type="project" value="UniProtKB-KW"/>
</dbReference>
<comment type="caution">
    <text evidence="3">The sequence shown here is derived from an EMBL/GenBank/DDBJ whole genome shotgun (WGS) entry which is preliminary data.</text>
</comment>
<gene>
    <name evidence="3" type="ORF">Tco_0891890</name>
</gene>
<evidence type="ECO:0000259" key="2">
    <source>
        <dbReference type="Pfam" id="PF03372"/>
    </source>
</evidence>
<reference evidence="3" key="1">
    <citation type="journal article" date="2022" name="Int. J. Mol. Sci.">
        <title>Draft Genome of Tanacetum Coccineum: Genomic Comparison of Closely Related Tanacetum-Family Plants.</title>
        <authorList>
            <person name="Yamashiro T."/>
            <person name="Shiraishi A."/>
            <person name="Nakayama K."/>
            <person name="Satake H."/>
        </authorList>
    </citation>
    <scope>NUCLEOTIDE SEQUENCE</scope>
</reference>
<proteinExistence type="predicted"/>
<dbReference type="Gene3D" id="3.60.10.10">
    <property type="entry name" value="Endonuclease/exonuclease/phosphatase"/>
    <property type="match status" value="1"/>
</dbReference>
<protein>
    <submittedName>
        <fullName evidence="3">RNA-directed DNA polymerase, eukaryota</fullName>
    </submittedName>
</protein>
<dbReference type="InterPro" id="IPR012677">
    <property type="entry name" value="Nucleotide-bd_a/b_plait_sf"/>
</dbReference>
<reference evidence="3" key="2">
    <citation type="submission" date="2022-01" db="EMBL/GenBank/DDBJ databases">
        <authorList>
            <person name="Yamashiro T."/>
            <person name="Shiraishi A."/>
            <person name="Satake H."/>
            <person name="Nakayama K."/>
        </authorList>
    </citation>
    <scope>NUCLEOTIDE SEQUENCE</scope>
</reference>
<dbReference type="Proteomes" id="UP001151760">
    <property type="component" value="Unassembled WGS sequence"/>
</dbReference>
<dbReference type="EMBL" id="BQNB010013930">
    <property type="protein sequence ID" value="GJT21953.1"/>
    <property type="molecule type" value="Genomic_DNA"/>
</dbReference>
<dbReference type="InterPro" id="IPR005135">
    <property type="entry name" value="Endo/exonuclease/phosphatase"/>
</dbReference>
<dbReference type="Pfam" id="PF03372">
    <property type="entry name" value="Exo_endo_phos"/>
    <property type="match status" value="1"/>
</dbReference>